<sequence length="186" mass="20366">MGRPGRGRGHGRSAQRGAGAGPAAALNRVLPHAGLLLLGGLWYAGLALLVHRVRPYRPAQQALGECIHALARFLELKARFYDSDTALDDDYRQLVAQQVVVNEKQEAVRDVLFRTRQIVSETTSIGRRLVLTFVETVDLYERITATYYDYATVRATYGGSGVLPEVAALIRHLAAEPRPPGRGHPG</sequence>
<name>A0ABW2U2A6_9BACT</name>
<keyword evidence="1" id="KW-0472">Membrane</keyword>
<evidence type="ECO:0000256" key="1">
    <source>
        <dbReference type="SAM" id="Phobius"/>
    </source>
</evidence>
<gene>
    <name evidence="3" type="ORF">ACFQT0_08780</name>
</gene>
<evidence type="ECO:0000259" key="2">
    <source>
        <dbReference type="Pfam" id="PF12805"/>
    </source>
</evidence>
<comment type="caution">
    <text evidence="3">The sequence shown here is derived from an EMBL/GenBank/DDBJ whole genome shotgun (WGS) entry which is preliminary data.</text>
</comment>
<reference evidence="4" key="1">
    <citation type="journal article" date="2019" name="Int. J. Syst. Evol. Microbiol.">
        <title>The Global Catalogue of Microorganisms (GCM) 10K type strain sequencing project: providing services to taxonomists for standard genome sequencing and annotation.</title>
        <authorList>
            <consortium name="The Broad Institute Genomics Platform"/>
            <consortium name="The Broad Institute Genome Sequencing Center for Infectious Disease"/>
            <person name="Wu L."/>
            <person name="Ma J."/>
        </authorList>
    </citation>
    <scope>NUCLEOTIDE SEQUENCE [LARGE SCALE GENOMIC DNA]</scope>
    <source>
        <strain evidence="4">JCM 19635</strain>
    </source>
</reference>
<proteinExistence type="predicted"/>
<evidence type="ECO:0000313" key="3">
    <source>
        <dbReference type="EMBL" id="MFC7667470.1"/>
    </source>
</evidence>
<feature type="domain" description="Integral membrane protein YccS N-terminal" evidence="2">
    <location>
        <begin position="28"/>
        <end position="176"/>
    </location>
</feature>
<protein>
    <submittedName>
        <fullName evidence="3">FUSC family membrane protein</fullName>
    </submittedName>
</protein>
<keyword evidence="4" id="KW-1185">Reference proteome</keyword>
<dbReference type="InterPro" id="IPR032692">
    <property type="entry name" value="YccS_N"/>
</dbReference>
<keyword evidence="1" id="KW-1133">Transmembrane helix</keyword>
<evidence type="ECO:0000313" key="4">
    <source>
        <dbReference type="Proteomes" id="UP001596513"/>
    </source>
</evidence>
<dbReference type="EMBL" id="JBHTEK010000001">
    <property type="protein sequence ID" value="MFC7667470.1"/>
    <property type="molecule type" value="Genomic_DNA"/>
</dbReference>
<dbReference type="RefSeq" id="WP_380202015.1">
    <property type="nucleotide sequence ID" value="NZ_JBHTEK010000001.1"/>
</dbReference>
<dbReference type="Pfam" id="PF12805">
    <property type="entry name" value="FUSC-like"/>
    <property type="match status" value="1"/>
</dbReference>
<keyword evidence="1" id="KW-0812">Transmembrane</keyword>
<dbReference type="Proteomes" id="UP001596513">
    <property type="component" value="Unassembled WGS sequence"/>
</dbReference>
<accession>A0ABW2U2A6</accession>
<feature type="transmembrane region" description="Helical" evidence="1">
    <location>
        <begin position="29"/>
        <end position="50"/>
    </location>
</feature>
<organism evidence="3 4">
    <name type="scientific">Hymenobacter humi</name>
    <dbReference type="NCBI Taxonomy" id="1411620"/>
    <lineage>
        <taxon>Bacteria</taxon>
        <taxon>Pseudomonadati</taxon>
        <taxon>Bacteroidota</taxon>
        <taxon>Cytophagia</taxon>
        <taxon>Cytophagales</taxon>
        <taxon>Hymenobacteraceae</taxon>
        <taxon>Hymenobacter</taxon>
    </lineage>
</organism>